<dbReference type="AlphaFoldDB" id="A0AAV6WGC0"/>
<dbReference type="PANTHER" id="PTHR47373">
    <property type="entry name" value="CYSTEINE PROTEINASE INHIBITOR 2"/>
    <property type="match status" value="1"/>
</dbReference>
<name>A0AAV6WGC0_9LAMI</name>
<keyword evidence="2" id="KW-0789">Thiol protease inhibitor</keyword>
<keyword evidence="3" id="KW-0732">Signal</keyword>
<dbReference type="InterPro" id="IPR046350">
    <property type="entry name" value="Cystatin_sf"/>
</dbReference>
<gene>
    <name evidence="5" type="ORF">BUALT_Bualt14G0026200</name>
</gene>
<dbReference type="SUPFAM" id="SSF54403">
    <property type="entry name" value="Cystatin/monellin"/>
    <property type="match status" value="1"/>
</dbReference>
<dbReference type="GO" id="GO:0004869">
    <property type="term" value="F:cysteine-type endopeptidase inhibitor activity"/>
    <property type="evidence" value="ECO:0007669"/>
    <property type="project" value="UniProtKB-KW"/>
</dbReference>
<evidence type="ECO:0000256" key="3">
    <source>
        <dbReference type="SAM" id="SignalP"/>
    </source>
</evidence>
<keyword evidence="6" id="KW-1185">Reference proteome</keyword>
<accession>A0AAV6WGC0</accession>
<dbReference type="SMART" id="SM00043">
    <property type="entry name" value="CY"/>
    <property type="match status" value="1"/>
</dbReference>
<evidence type="ECO:0000313" key="6">
    <source>
        <dbReference type="Proteomes" id="UP000826271"/>
    </source>
</evidence>
<comment type="caution">
    <text evidence="5">The sequence shown here is derived from an EMBL/GenBank/DDBJ whole genome shotgun (WGS) entry which is preliminary data.</text>
</comment>
<reference evidence="5" key="1">
    <citation type="submission" date="2019-10" db="EMBL/GenBank/DDBJ databases">
        <authorList>
            <person name="Zhang R."/>
            <person name="Pan Y."/>
            <person name="Wang J."/>
            <person name="Ma R."/>
            <person name="Yu S."/>
        </authorList>
    </citation>
    <scope>NUCLEOTIDE SEQUENCE</scope>
    <source>
        <strain evidence="5">LA-IB0</strain>
        <tissue evidence="5">Leaf</tissue>
    </source>
</reference>
<dbReference type="Pfam" id="PF16845">
    <property type="entry name" value="SQAPI"/>
    <property type="match status" value="1"/>
</dbReference>
<feature type="chain" id="PRO_5043720061" description="Cystatin domain-containing protein" evidence="3">
    <location>
        <begin position="20"/>
        <end position="127"/>
    </location>
</feature>
<organism evidence="5 6">
    <name type="scientific">Buddleja alternifolia</name>
    <dbReference type="NCBI Taxonomy" id="168488"/>
    <lineage>
        <taxon>Eukaryota</taxon>
        <taxon>Viridiplantae</taxon>
        <taxon>Streptophyta</taxon>
        <taxon>Embryophyta</taxon>
        <taxon>Tracheophyta</taxon>
        <taxon>Spermatophyta</taxon>
        <taxon>Magnoliopsida</taxon>
        <taxon>eudicotyledons</taxon>
        <taxon>Gunneridae</taxon>
        <taxon>Pentapetalae</taxon>
        <taxon>asterids</taxon>
        <taxon>lamiids</taxon>
        <taxon>Lamiales</taxon>
        <taxon>Scrophulariaceae</taxon>
        <taxon>Buddlejeae</taxon>
        <taxon>Buddleja</taxon>
    </lineage>
</organism>
<feature type="signal peptide" evidence="3">
    <location>
        <begin position="1"/>
        <end position="19"/>
    </location>
</feature>
<protein>
    <recommendedName>
        <fullName evidence="4">Cystatin domain-containing protein</fullName>
    </recommendedName>
</protein>
<evidence type="ECO:0000256" key="1">
    <source>
        <dbReference type="ARBA" id="ARBA00022690"/>
    </source>
</evidence>
<proteinExistence type="predicted"/>
<sequence>MLFFFFFSCTATSTEVGLGRRVGGRREVKDVENNKDVQDLGRFCVQEYNRQKAANGSGSSSKQQQLLSFSRVVEAETQVVSGIKYYLKISASKATFDAVVIVKPWMHHHSMDLLSFTPSPPPTSNTK</sequence>
<keyword evidence="1" id="KW-0646">Protease inhibitor</keyword>
<dbReference type="PANTHER" id="PTHR47373:SF1">
    <property type="entry name" value="CYSTEINE PROTEINASE INHIBITOR 2"/>
    <property type="match status" value="1"/>
</dbReference>
<feature type="domain" description="Cystatin" evidence="4">
    <location>
        <begin position="20"/>
        <end position="119"/>
    </location>
</feature>
<dbReference type="PROSITE" id="PS00287">
    <property type="entry name" value="CYSTATIN"/>
    <property type="match status" value="1"/>
</dbReference>
<evidence type="ECO:0000313" key="5">
    <source>
        <dbReference type="EMBL" id="KAG8369561.1"/>
    </source>
</evidence>
<dbReference type="Gene3D" id="3.10.450.10">
    <property type="match status" value="1"/>
</dbReference>
<evidence type="ECO:0000259" key="4">
    <source>
        <dbReference type="SMART" id="SM00043"/>
    </source>
</evidence>
<dbReference type="EMBL" id="WHWC01000014">
    <property type="protein sequence ID" value="KAG8369561.1"/>
    <property type="molecule type" value="Genomic_DNA"/>
</dbReference>
<dbReference type="InterPro" id="IPR000010">
    <property type="entry name" value="Cystatin_dom"/>
</dbReference>
<dbReference type="InterPro" id="IPR018073">
    <property type="entry name" value="Prot_inh_cystat_CS"/>
</dbReference>
<dbReference type="CDD" id="cd00042">
    <property type="entry name" value="CY"/>
    <property type="match status" value="1"/>
</dbReference>
<evidence type="ECO:0000256" key="2">
    <source>
        <dbReference type="ARBA" id="ARBA00022704"/>
    </source>
</evidence>
<dbReference type="Proteomes" id="UP000826271">
    <property type="component" value="Unassembled WGS sequence"/>
</dbReference>